<dbReference type="Proteomes" id="UP000597444">
    <property type="component" value="Unassembled WGS sequence"/>
</dbReference>
<evidence type="ECO:0000313" key="2">
    <source>
        <dbReference type="Proteomes" id="UP000597444"/>
    </source>
</evidence>
<dbReference type="AlphaFoldDB" id="A0A8J3MXN7"/>
<gene>
    <name evidence="1" type="ORF">KSF_012120</name>
</gene>
<sequence length="60" mass="6734">MIIDIMAKVPGNCVADYIITNATTNTLLPKAHDPTDVRDLNIENFRLFLIIMKCAGKEKE</sequence>
<keyword evidence="2" id="KW-1185">Reference proteome</keyword>
<name>A0A8J3MXN7_9CHLR</name>
<evidence type="ECO:0000313" key="1">
    <source>
        <dbReference type="EMBL" id="GHO91164.1"/>
    </source>
</evidence>
<comment type="caution">
    <text evidence="1">The sequence shown here is derived from an EMBL/GenBank/DDBJ whole genome shotgun (WGS) entry which is preliminary data.</text>
</comment>
<organism evidence="1 2">
    <name type="scientific">Reticulibacter mediterranei</name>
    <dbReference type="NCBI Taxonomy" id="2778369"/>
    <lineage>
        <taxon>Bacteria</taxon>
        <taxon>Bacillati</taxon>
        <taxon>Chloroflexota</taxon>
        <taxon>Ktedonobacteria</taxon>
        <taxon>Ktedonobacterales</taxon>
        <taxon>Reticulibacteraceae</taxon>
        <taxon>Reticulibacter</taxon>
    </lineage>
</organism>
<proteinExistence type="predicted"/>
<accession>A0A8J3MXN7</accession>
<dbReference type="EMBL" id="BNJK01000001">
    <property type="protein sequence ID" value="GHO91164.1"/>
    <property type="molecule type" value="Genomic_DNA"/>
</dbReference>
<reference evidence="1" key="1">
    <citation type="submission" date="2020-10" db="EMBL/GenBank/DDBJ databases">
        <title>Taxonomic study of unclassified bacteria belonging to the class Ktedonobacteria.</title>
        <authorList>
            <person name="Yabe S."/>
            <person name="Wang C.M."/>
            <person name="Zheng Y."/>
            <person name="Sakai Y."/>
            <person name="Cavaletti L."/>
            <person name="Monciardini P."/>
            <person name="Donadio S."/>
        </authorList>
    </citation>
    <scope>NUCLEOTIDE SEQUENCE</scope>
    <source>
        <strain evidence="1">ID150040</strain>
    </source>
</reference>
<protein>
    <submittedName>
        <fullName evidence="1">Uncharacterized protein</fullName>
    </submittedName>
</protein>